<dbReference type="InterPro" id="IPR013783">
    <property type="entry name" value="Ig-like_fold"/>
</dbReference>
<dbReference type="SUPFAM" id="SSF51445">
    <property type="entry name" value="(Trans)glycosidases"/>
    <property type="match status" value="1"/>
</dbReference>
<organism evidence="4 5">
    <name type="scientific">Klebsiella variicola</name>
    <dbReference type="NCBI Taxonomy" id="244366"/>
    <lineage>
        <taxon>Bacteria</taxon>
        <taxon>Pseudomonadati</taxon>
        <taxon>Pseudomonadota</taxon>
        <taxon>Gammaproteobacteria</taxon>
        <taxon>Enterobacterales</taxon>
        <taxon>Enterobacteriaceae</taxon>
        <taxon>Klebsiella/Raoultella group</taxon>
        <taxon>Klebsiella</taxon>
        <taxon>Klebsiella pneumoniae complex</taxon>
    </lineage>
</organism>
<dbReference type="SUPFAM" id="SSF81296">
    <property type="entry name" value="E set domains"/>
    <property type="match status" value="1"/>
</dbReference>
<evidence type="ECO:0000313" key="4">
    <source>
        <dbReference type="EMBL" id="PLP38464.1"/>
    </source>
</evidence>
<dbReference type="InterPro" id="IPR044505">
    <property type="entry name" value="GlgX_Isoamylase_N_E_set"/>
</dbReference>
<feature type="domain" description="Glycoside hydrolase family 13 N-terminal" evidence="3">
    <location>
        <begin position="11"/>
        <end position="97"/>
    </location>
</feature>
<dbReference type="GO" id="GO:0004553">
    <property type="term" value="F:hydrolase activity, hydrolyzing O-glycosyl compounds"/>
    <property type="evidence" value="ECO:0007669"/>
    <property type="project" value="InterPro"/>
</dbReference>
<name>A0A2N5A627_KLEVA</name>
<dbReference type="GO" id="GO:0005975">
    <property type="term" value="P:carbohydrate metabolic process"/>
    <property type="evidence" value="ECO:0007669"/>
    <property type="project" value="InterPro"/>
</dbReference>
<dbReference type="AlphaFoldDB" id="A0A2N5A627"/>
<evidence type="ECO:0000313" key="5">
    <source>
        <dbReference type="Proteomes" id="UP000234473"/>
    </source>
</evidence>
<dbReference type="Gene3D" id="3.20.20.80">
    <property type="entry name" value="Glycosidases"/>
    <property type="match status" value="1"/>
</dbReference>
<comment type="similarity">
    <text evidence="1">Belongs to the glycosyl hydrolase 13 family.</text>
</comment>
<dbReference type="InterPro" id="IPR004193">
    <property type="entry name" value="Glyco_hydro_13_N"/>
</dbReference>
<accession>A0A2N5A627</accession>
<evidence type="ECO:0000256" key="2">
    <source>
        <dbReference type="ARBA" id="ARBA00023295"/>
    </source>
</evidence>
<comment type="caution">
    <text evidence="4">The sequence shown here is derived from an EMBL/GenBank/DDBJ whole genome shotgun (WGS) entry which is preliminary data.</text>
</comment>
<keyword evidence="2" id="KW-0326">Glycosidase</keyword>
<gene>
    <name evidence="4" type="ORF">CWM98_32730</name>
</gene>
<evidence type="ECO:0000259" key="3">
    <source>
        <dbReference type="Pfam" id="PF02922"/>
    </source>
</evidence>
<dbReference type="Pfam" id="PF02922">
    <property type="entry name" value="CBM_48"/>
    <property type="match status" value="1"/>
</dbReference>
<dbReference type="Proteomes" id="UP000234473">
    <property type="component" value="Unassembled WGS sequence"/>
</dbReference>
<feature type="non-terminal residue" evidence="4">
    <location>
        <position position="234"/>
    </location>
</feature>
<dbReference type="EMBL" id="PICB01002550">
    <property type="protein sequence ID" value="PLP38464.1"/>
    <property type="molecule type" value="Genomic_DNA"/>
</dbReference>
<evidence type="ECO:0000256" key="1">
    <source>
        <dbReference type="ARBA" id="ARBA00008061"/>
    </source>
</evidence>
<proteinExistence type="inferred from homology"/>
<dbReference type="InterPro" id="IPR014756">
    <property type="entry name" value="Ig_E-set"/>
</dbReference>
<reference evidence="4 5" key="1">
    <citation type="submission" date="2017-11" db="EMBL/GenBank/DDBJ databases">
        <authorList>
            <person name="Han C.G."/>
        </authorList>
    </citation>
    <scope>NUCLEOTIDE SEQUENCE [LARGE SCALE GENOMIC DNA]</scope>
    <source>
        <strain evidence="4 5">A5</strain>
    </source>
</reference>
<keyword evidence="2" id="KW-0378">Hydrolase</keyword>
<dbReference type="PANTHER" id="PTHR43002">
    <property type="entry name" value="GLYCOGEN DEBRANCHING ENZYME"/>
    <property type="match status" value="1"/>
</dbReference>
<dbReference type="Gene3D" id="2.60.40.10">
    <property type="entry name" value="Immunoglobulins"/>
    <property type="match status" value="1"/>
</dbReference>
<reference evidence="4 5" key="2">
    <citation type="submission" date="2018-01" db="EMBL/GenBank/DDBJ databases">
        <title>Genomic study of Klebsiella pneumoniae.</title>
        <authorList>
            <person name="Yang Y."/>
            <person name="Bicalho R."/>
        </authorList>
    </citation>
    <scope>NUCLEOTIDE SEQUENCE [LARGE SCALE GENOMIC DNA]</scope>
    <source>
        <strain evidence="4 5">A5</strain>
    </source>
</reference>
<sequence>MTSLAAGKPAPLGASYDGKGVNFALFSAHAERVELCVFDEQGNEQRVDLPARSGDIWHGWLDAAGPGLRYGYRVHGPWDPAQGHRFNPAKLLLDPCAYRVEGDLPDDERLHGGMWEPDHRDSAAIAPKSQVVDLHYDWRGDKPPRTPWGETVIYEAHVKGLTLLHPQLPEAIRGTYKALGHPVMIAYFKSLGISALELLPVAQFASEPRLQRMGLSNYWGYNPLAWSALDPRYA</sequence>
<dbReference type="CDD" id="cd02856">
    <property type="entry name" value="E_set_GDE_Isoamylase_N"/>
    <property type="match status" value="1"/>
</dbReference>
<protein>
    <submittedName>
        <fullName evidence="4">Glycogen debranching enzyme</fullName>
    </submittedName>
</protein>
<dbReference type="InterPro" id="IPR017853">
    <property type="entry name" value="GH"/>
</dbReference>